<keyword evidence="1" id="KW-1133">Transmembrane helix</keyword>
<keyword evidence="1" id="KW-0812">Transmembrane</keyword>
<keyword evidence="2" id="KW-0732">Signal</keyword>
<dbReference type="Proteomes" id="UP000000600">
    <property type="component" value="Unassembled WGS sequence"/>
</dbReference>
<dbReference type="RefSeq" id="XP_001432936.1">
    <property type="nucleotide sequence ID" value="XM_001432899.1"/>
</dbReference>
<protein>
    <recommendedName>
        <fullName evidence="5">Transmembrane protein</fullName>
    </recommendedName>
</protein>
<accession>A0C422</accession>
<evidence type="ECO:0008006" key="5">
    <source>
        <dbReference type="Google" id="ProtNLM"/>
    </source>
</evidence>
<dbReference type="KEGG" id="ptm:GSPATT00035019001"/>
<dbReference type="HOGENOM" id="CLU_530485_0_0_1"/>
<dbReference type="GeneID" id="5018721"/>
<gene>
    <name evidence="3" type="ORF">GSPATT00035019001</name>
</gene>
<reference evidence="3 4" key="1">
    <citation type="journal article" date="2006" name="Nature">
        <title>Global trends of whole-genome duplications revealed by the ciliate Paramecium tetraurelia.</title>
        <authorList>
            <consortium name="Genoscope"/>
            <person name="Aury J.-M."/>
            <person name="Jaillon O."/>
            <person name="Duret L."/>
            <person name="Noel B."/>
            <person name="Jubin C."/>
            <person name="Porcel B.M."/>
            <person name="Segurens B."/>
            <person name="Daubin V."/>
            <person name="Anthouard V."/>
            <person name="Aiach N."/>
            <person name="Arnaiz O."/>
            <person name="Billaut A."/>
            <person name="Beisson J."/>
            <person name="Blanc I."/>
            <person name="Bouhouche K."/>
            <person name="Camara F."/>
            <person name="Duharcourt S."/>
            <person name="Guigo R."/>
            <person name="Gogendeau D."/>
            <person name="Katinka M."/>
            <person name="Keller A.-M."/>
            <person name="Kissmehl R."/>
            <person name="Klotz C."/>
            <person name="Koll F."/>
            <person name="Le Moue A."/>
            <person name="Lepere C."/>
            <person name="Malinsky S."/>
            <person name="Nowacki M."/>
            <person name="Nowak J.K."/>
            <person name="Plattner H."/>
            <person name="Poulain J."/>
            <person name="Ruiz F."/>
            <person name="Serrano V."/>
            <person name="Zagulski M."/>
            <person name="Dessen P."/>
            <person name="Betermier M."/>
            <person name="Weissenbach J."/>
            <person name="Scarpelli C."/>
            <person name="Schachter V."/>
            <person name="Sperling L."/>
            <person name="Meyer E."/>
            <person name="Cohen J."/>
            <person name="Wincker P."/>
        </authorList>
    </citation>
    <scope>NUCLEOTIDE SEQUENCE [LARGE SCALE GENOMIC DNA]</scope>
    <source>
        <strain evidence="3 4">Stock d4-2</strain>
    </source>
</reference>
<evidence type="ECO:0000256" key="2">
    <source>
        <dbReference type="SAM" id="SignalP"/>
    </source>
</evidence>
<dbReference type="OMA" id="HYLDFRN"/>
<name>A0C422_PARTE</name>
<feature type="transmembrane region" description="Helical" evidence="1">
    <location>
        <begin position="427"/>
        <end position="447"/>
    </location>
</feature>
<evidence type="ECO:0000313" key="4">
    <source>
        <dbReference type="Proteomes" id="UP000000600"/>
    </source>
</evidence>
<sequence>MLLFIFLTLPILSKAIQSYFVKFGEVQTLFEVREALEAQLVQIDDDNQLINNSQFCYLSNRTLLTEGQTFQLPSDQLNNDSIVEDSDLLIDVVILGQSEIYGLTMNNHLFHISLIDETSKIYSFNFTHEQVSLPQLIGSTEYLILAYPDYAHYLDFRNTKNQGEIRNWQSRQSRYYSEIIDYYLFSAIGSEGLEIYLINQDYQSYILDKQSIGLSAVDFRDFSISKLRDTNYILYVLCRINGVMVIDLTIKNQKVMSKLLLKNIGPKTDGIALTINSDSFVFVAYKTKNQHYIIQFNIELLNKKWGSVARFNISNKIVDVEVNEEVLLVQGFHTHFLIYYQEKETAIPFVLTSVKQFVLADNYIYGTTSKYLFQIQPHLQPYQIKCFIETDSKQIEKKFKLTYRTNQGWKQKEFMVHFNQKPFIISIYYLFYILAVFLLSILFYVAYQQYKNQREKLVESQQLELKIRSLPQNRASKLLMPHTFRMVQTNIDTRINTLNFGEDDTILQKDQKIF</sequence>
<keyword evidence="4" id="KW-1185">Reference proteome</keyword>
<dbReference type="InParanoid" id="A0C422"/>
<dbReference type="OrthoDB" id="297348at2759"/>
<evidence type="ECO:0000256" key="1">
    <source>
        <dbReference type="SAM" id="Phobius"/>
    </source>
</evidence>
<proteinExistence type="predicted"/>
<organism evidence="3 4">
    <name type="scientific">Paramecium tetraurelia</name>
    <dbReference type="NCBI Taxonomy" id="5888"/>
    <lineage>
        <taxon>Eukaryota</taxon>
        <taxon>Sar</taxon>
        <taxon>Alveolata</taxon>
        <taxon>Ciliophora</taxon>
        <taxon>Intramacronucleata</taxon>
        <taxon>Oligohymenophorea</taxon>
        <taxon>Peniculida</taxon>
        <taxon>Parameciidae</taxon>
        <taxon>Paramecium</taxon>
    </lineage>
</organism>
<dbReference type="EMBL" id="CT868039">
    <property type="protein sequence ID" value="CAK65539.1"/>
    <property type="molecule type" value="Genomic_DNA"/>
</dbReference>
<dbReference type="AlphaFoldDB" id="A0C422"/>
<evidence type="ECO:0000313" key="3">
    <source>
        <dbReference type="EMBL" id="CAK65539.1"/>
    </source>
</evidence>
<feature type="chain" id="PRO_5012722891" description="Transmembrane protein" evidence="2">
    <location>
        <begin position="16"/>
        <end position="514"/>
    </location>
</feature>
<keyword evidence="1" id="KW-0472">Membrane</keyword>
<feature type="signal peptide" evidence="2">
    <location>
        <begin position="1"/>
        <end position="15"/>
    </location>
</feature>